<evidence type="ECO:0000313" key="3">
    <source>
        <dbReference type="Proteomes" id="UP000632849"/>
    </source>
</evidence>
<reference evidence="2" key="2">
    <citation type="submission" date="2020-09" db="EMBL/GenBank/DDBJ databases">
        <authorList>
            <person name="Sun Q."/>
            <person name="Ohkuma M."/>
        </authorList>
    </citation>
    <scope>NUCLEOTIDE SEQUENCE</scope>
    <source>
        <strain evidence="2">JCM 4122</strain>
    </source>
</reference>
<evidence type="ECO:0000256" key="1">
    <source>
        <dbReference type="SAM" id="MobiDB-lite"/>
    </source>
</evidence>
<comment type="caution">
    <text evidence="2">The sequence shown here is derived from an EMBL/GenBank/DDBJ whole genome shotgun (WGS) entry which is preliminary data.</text>
</comment>
<dbReference type="AlphaFoldDB" id="A0A919BTL8"/>
<feature type="region of interest" description="Disordered" evidence="1">
    <location>
        <begin position="48"/>
        <end position="73"/>
    </location>
</feature>
<sequence length="73" mass="7677">MHGTLGVLDAHSEGVATLEQVADLARGMAQQRSIQVHNPLALLTPDAAERHQGGSAVPVLPGVPARHLREETP</sequence>
<evidence type="ECO:0000313" key="2">
    <source>
        <dbReference type="EMBL" id="GHG13647.1"/>
    </source>
</evidence>
<reference evidence="2" key="1">
    <citation type="journal article" date="2014" name="Int. J. Syst. Evol. Microbiol.">
        <title>Complete genome sequence of Corynebacterium casei LMG S-19264T (=DSM 44701T), isolated from a smear-ripened cheese.</title>
        <authorList>
            <consortium name="US DOE Joint Genome Institute (JGI-PGF)"/>
            <person name="Walter F."/>
            <person name="Albersmeier A."/>
            <person name="Kalinowski J."/>
            <person name="Ruckert C."/>
        </authorList>
    </citation>
    <scope>NUCLEOTIDE SEQUENCE</scope>
    <source>
        <strain evidence="2">JCM 4122</strain>
    </source>
</reference>
<keyword evidence="3" id="KW-1185">Reference proteome</keyword>
<dbReference type="RefSeq" id="WP_190043330.1">
    <property type="nucleotide sequence ID" value="NZ_BNBE01000002.1"/>
</dbReference>
<proteinExistence type="predicted"/>
<dbReference type="EMBL" id="BNBE01000002">
    <property type="protein sequence ID" value="GHG13647.1"/>
    <property type="molecule type" value="Genomic_DNA"/>
</dbReference>
<name>A0A919BTL8_STRFL</name>
<dbReference type="Proteomes" id="UP000632849">
    <property type="component" value="Unassembled WGS sequence"/>
</dbReference>
<organism evidence="2 3">
    <name type="scientific">Streptomyces filamentosus</name>
    <name type="common">Streptomyces roseosporus</name>
    <dbReference type="NCBI Taxonomy" id="67294"/>
    <lineage>
        <taxon>Bacteria</taxon>
        <taxon>Bacillati</taxon>
        <taxon>Actinomycetota</taxon>
        <taxon>Actinomycetes</taxon>
        <taxon>Kitasatosporales</taxon>
        <taxon>Streptomycetaceae</taxon>
        <taxon>Streptomyces</taxon>
    </lineage>
</organism>
<gene>
    <name evidence="2" type="ORF">GCM10017667_54520</name>
</gene>
<protein>
    <submittedName>
        <fullName evidence="2">Uncharacterized protein</fullName>
    </submittedName>
</protein>
<accession>A0A919BTL8</accession>